<reference evidence="2 3" key="1">
    <citation type="journal article" date="2021" name="Elife">
        <title>Chloroplast acquisition without the gene transfer in kleptoplastic sea slugs, Plakobranchus ocellatus.</title>
        <authorList>
            <person name="Maeda T."/>
            <person name="Takahashi S."/>
            <person name="Yoshida T."/>
            <person name="Shimamura S."/>
            <person name="Takaki Y."/>
            <person name="Nagai Y."/>
            <person name="Toyoda A."/>
            <person name="Suzuki Y."/>
            <person name="Arimoto A."/>
            <person name="Ishii H."/>
            <person name="Satoh N."/>
            <person name="Nishiyama T."/>
            <person name="Hasebe M."/>
            <person name="Maruyama T."/>
            <person name="Minagawa J."/>
            <person name="Obokata J."/>
            <person name="Shigenobu S."/>
        </authorList>
    </citation>
    <scope>NUCLEOTIDE SEQUENCE [LARGE SCALE GENOMIC DNA]</scope>
</reference>
<feature type="compositionally biased region" description="Basic and acidic residues" evidence="1">
    <location>
        <begin position="19"/>
        <end position="39"/>
    </location>
</feature>
<evidence type="ECO:0000256" key="1">
    <source>
        <dbReference type="SAM" id="MobiDB-lite"/>
    </source>
</evidence>
<evidence type="ECO:0000313" key="3">
    <source>
        <dbReference type="Proteomes" id="UP000735302"/>
    </source>
</evidence>
<organism evidence="2 3">
    <name type="scientific">Plakobranchus ocellatus</name>
    <dbReference type="NCBI Taxonomy" id="259542"/>
    <lineage>
        <taxon>Eukaryota</taxon>
        <taxon>Metazoa</taxon>
        <taxon>Spiralia</taxon>
        <taxon>Lophotrochozoa</taxon>
        <taxon>Mollusca</taxon>
        <taxon>Gastropoda</taxon>
        <taxon>Heterobranchia</taxon>
        <taxon>Euthyneura</taxon>
        <taxon>Panpulmonata</taxon>
        <taxon>Sacoglossa</taxon>
        <taxon>Placobranchoidea</taxon>
        <taxon>Plakobranchidae</taxon>
        <taxon>Plakobranchus</taxon>
    </lineage>
</organism>
<feature type="region of interest" description="Disordered" evidence="1">
    <location>
        <begin position="1"/>
        <end position="39"/>
    </location>
</feature>
<evidence type="ECO:0000313" key="2">
    <source>
        <dbReference type="EMBL" id="GFO48881.1"/>
    </source>
</evidence>
<sequence>MKKRRGGGGGGGGRRKSTKREGKGIIKKEKKKREGSNLKIPNERQFNKEVQPGTVYWSLTRRQGAAGGILPCLVYAPFPITLTAAIHPKNLAQHEPADLGDLRGKDHWESLSTD</sequence>
<feature type="region of interest" description="Disordered" evidence="1">
    <location>
        <begin position="94"/>
        <end position="114"/>
    </location>
</feature>
<dbReference type="EMBL" id="BLXT01008455">
    <property type="protein sequence ID" value="GFO48881.1"/>
    <property type="molecule type" value="Genomic_DNA"/>
</dbReference>
<name>A0AAV4DYH7_9GAST</name>
<protein>
    <submittedName>
        <fullName evidence="2">Uncharacterized protein</fullName>
    </submittedName>
</protein>
<accession>A0AAV4DYH7</accession>
<feature type="compositionally biased region" description="Basic and acidic residues" evidence="1">
    <location>
        <begin position="95"/>
        <end position="114"/>
    </location>
</feature>
<gene>
    <name evidence="2" type="ORF">PoB_007538600</name>
</gene>
<keyword evidence="3" id="KW-1185">Reference proteome</keyword>
<proteinExistence type="predicted"/>
<comment type="caution">
    <text evidence="2">The sequence shown here is derived from an EMBL/GenBank/DDBJ whole genome shotgun (WGS) entry which is preliminary data.</text>
</comment>
<dbReference type="AlphaFoldDB" id="A0AAV4DYH7"/>
<dbReference type="Proteomes" id="UP000735302">
    <property type="component" value="Unassembled WGS sequence"/>
</dbReference>